<protein>
    <submittedName>
        <fullName evidence="1">Uncharacterized protein</fullName>
    </submittedName>
</protein>
<name>A0A0K2V250_LEPSM</name>
<proteinExistence type="predicted"/>
<accession>A0A0K2V250</accession>
<dbReference type="EMBL" id="HACA01027242">
    <property type="protein sequence ID" value="CDW44603.1"/>
    <property type="molecule type" value="Transcribed_RNA"/>
</dbReference>
<organism evidence="1">
    <name type="scientific">Lepeophtheirus salmonis</name>
    <name type="common">Salmon louse</name>
    <name type="synonym">Caligus salmonis</name>
    <dbReference type="NCBI Taxonomy" id="72036"/>
    <lineage>
        <taxon>Eukaryota</taxon>
        <taxon>Metazoa</taxon>
        <taxon>Ecdysozoa</taxon>
        <taxon>Arthropoda</taxon>
        <taxon>Crustacea</taxon>
        <taxon>Multicrustacea</taxon>
        <taxon>Hexanauplia</taxon>
        <taxon>Copepoda</taxon>
        <taxon>Siphonostomatoida</taxon>
        <taxon>Caligidae</taxon>
        <taxon>Lepeophtheirus</taxon>
    </lineage>
</organism>
<evidence type="ECO:0000313" key="1">
    <source>
        <dbReference type="EMBL" id="CDW44603.1"/>
    </source>
</evidence>
<reference evidence="1" key="1">
    <citation type="submission" date="2014-05" db="EMBL/GenBank/DDBJ databases">
        <authorList>
            <person name="Chronopoulou M."/>
        </authorList>
    </citation>
    <scope>NUCLEOTIDE SEQUENCE</scope>
    <source>
        <tissue evidence="1">Whole organism</tissue>
    </source>
</reference>
<dbReference type="AlphaFoldDB" id="A0A0K2V250"/>
<sequence>MRLPIFWTPKFFHGSNPLLAVRWSTYKHNKKKTRLAPDQHTLLATAEPTPQTPRLFDVGVHGVQGLQETPQQHQRIESLHQEGLSTSRVSAAGSATDRSLPIILRTDPLAKTRSLDFKNKFFY</sequence>